<dbReference type="InterPro" id="IPR023355">
    <property type="entry name" value="Myo_ane_neurotoxin_sf"/>
</dbReference>
<protein>
    <submittedName>
        <fullName evidence="3">Uncharacterized protein</fullName>
    </submittedName>
</protein>
<feature type="signal peptide" evidence="2">
    <location>
        <begin position="1"/>
        <end position="23"/>
    </location>
</feature>
<name>A0ABN8MZD7_9CNID</name>
<accession>A0ABN8MZD7</accession>
<proteinExistence type="predicted"/>
<feature type="chain" id="PRO_5045903233" evidence="2">
    <location>
        <begin position="24"/>
        <end position="100"/>
    </location>
</feature>
<keyword evidence="4" id="KW-1185">Reference proteome</keyword>
<organism evidence="3 4">
    <name type="scientific">Porites lobata</name>
    <dbReference type="NCBI Taxonomy" id="104759"/>
    <lineage>
        <taxon>Eukaryota</taxon>
        <taxon>Metazoa</taxon>
        <taxon>Cnidaria</taxon>
        <taxon>Anthozoa</taxon>
        <taxon>Hexacorallia</taxon>
        <taxon>Scleractinia</taxon>
        <taxon>Fungiina</taxon>
        <taxon>Poritidae</taxon>
        <taxon>Porites</taxon>
    </lineage>
</organism>
<dbReference type="SUPFAM" id="SSF57392">
    <property type="entry name" value="Defensin-like"/>
    <property type="match status" value="1"/>
</dbReference>
<dbReference type="EMBL" id="CALNXK010000007">
    <property type="protein sequence ID" value="CAH3039243.1"/>
    <property type="molecule type" value="Genomic_DNA"/>
</dbReference>
<sequence>MSTAKLFLLAMAIAAVFFVDVNARVAAHYNNHEAYNELVKSGDRLHELFSRTSCHCRDEGFRDSGYGSGTTFWFVGCKGNWQDCREPGLMTSCCREKGKK</sequence>
<dbReference type="Proteomes" id="UP001159405">
    <property type="component" value="Unassembled WGS sequence"/>
</dbReference>
<gene>
    <name evidence="3" type="ORF">PLOB_00043107</name>
</gene>
<reference evidence="3 4" key="1">
    <citation type="submission" date="2022-05" db="EMBL/GenBank/DDBJ databases">
        <authorList>
            <consortium name="Genoscope - CEA"/>
            <person name="William W."/>
        </authorList>
    </citation>
    <scope>NUCLEOTIDE SEQUENCE [LARGE SCALE GENOMIC DNA]</scope>
</reference>
<evidence type="ECO:0000313" key="3">
    <source>
        <dbReference type="EMBL" id="CAH3039243.1"/>
    </source>
</evidence>
<keyword evidence="1" id="KW-1015">Disulfide bond</keyword>
<evidence type="ECO:0000313" key="4">
    <source>
        <dbReference type="Proteomes" id="UP001159405"/>
    </source>
</evidence>
<dbReference type="Gene3D" id="2.20.20.10">
    <property type="entry name" value="Anthopleurin-A"/>
    <property type="match status" value="1"/>
</dbReference>
<comment type="caution">
    <text evidence="3">The sequence shown here is derived from an EMBL/GenBank/DDBJ whole genome shotgun (WGS) entry which is preliminary data.</text>
</comment>
<evidence type="ECO:0000256" key="2">
    <source>
        <dbReference type="SAM" id="SignalP"/>
    </source>
</evidence>
<keyword evidence="2" id="KW-0732">Signal</keyword>
<evidence type="ECO:0000256" key="1">
    <source>
        <dbReference type="ARBA" id="ARBA00023157"/>
    </source>
</evidence>